<protein>
    <recommendedName>
        <fullName evidence="3">Vacuolar protein sorting-associated protein 54</fullName>
    </recommendedName>
</protein>
<dbReference type="PANTHER" id="PTHR12965:SF0">
    <property type="entry name" value="VACUOLAR PROTEIN SORTING-ASSOCIATED PROTEIN 54"/>
    <property type="match status" value="1"/>
</dbReference>
<dbReference type="GO" id="GO:0019905">
    <property type="term" value="F:syntaxin binding"/>
    <property type="evidence" value="ECO:0007669"/>
    <property type="project" value="TreeGrafter"/>
</dbReference>
<keyword evidence="4" id="KW-0813">Transport</keyword>
<feature type="region of interest" description="Disordered" evidence="8">
    <location>
        <begin position="191"/>
        <end position="227"/>
    </location>
</feature>
<keyword evidence="5" id="KW-0653">Protein transport</keyword>
<keyword evidence="6" id="KW-0333">Golgi apparatus</keyword>
<sequence>MTPEQQPNGPSPNRQPHQGPGPPPQSTRTSSSSTGLSSHGTSRKRLGSSHFDRSAYTAGQTLVTVVNDPRADATKNWSAWLGFRVPDVSWQEPPPPIDTMRYPPVTRRDLTRYLALISDGSYDQFQQLRQSLALGGISQQMMGLGGDSIGISDDDDSETYDLLPYAAYGGDAAATTEVNGDPNQQQLESYVRGTGARQRSDAGAPGESSSLPGSSNHRPAAAPPRLKQGDGLVTALQVVPRLFFNEDFSLSRPDIFEAICGCEDDSEMYERIDKLNGALDVVETQLMREIASRSRTIVAAGNCVHDLHNRLSSTLAHIKRLRENVSDMDDVTYSAAVRVAQLQRRRNNLSATVERVRSLEEVAAAKAALPLLLESGDYAGALELLDNLHHAAAGLSSSGVAAFRSLSPQLADSRSVVESLLTSEMLGAAMYTDAHLVLERAVAESAQALGLAAATAPLALSPADNSGVVGRTLSSAAPPSPSFSASSASAAGLLSRECSIRSSSLLAAELAAAREQLHDRLLPVVLGLHRCDRLEAALRQFAVNRAAEVKAIIREVVERLLPVHLQLAGITMDGGGGGGNGGSGSGAGAIGGGGATPVTPLGGGAGASGPTGAAAASMIADGGVGGSGTEMPLAEKLAVLPHLGFLQLLMVINSMVEAYLAHSLLVGTLVEDALRSGRAPAAALGAPRREVHSALQAVVDVSTGRWAKLMAARSDVHSRLKVYEFRALLSACETFAGLPDLHGVRPGAALRPTLQALCRAHLEKTHARSAMQMQHLLEAEQWVPAEAHASFQAIVDRLEARCPGARQPPPQPPEQPTTAAETSSTSTSSSSSLSPEQEATALKGGATRAADVNAVVVLRPTEGLLQLGGRHYWPVNALLMLLKLLDEHYMGLLPSTTPPAVAAASAGGATSTCTETAAAAGPPLRRPIGPFGQSSSAPAQAASWALSTVGPDVAQRCLELLRSFNMVTAQQVLGAGAMRTAGLKSISAKHLALAAQSLAALLAALPLLRWQLAAAISDPARRALMMPEFDRLAQDLNLHVEEIHGKLVDIMQDRVLAACRQVSVDSDAWSRADPSLQARQVAQPAPSEALKLLARQLNTLRSVLQPILQPEEVSYIFGRVAAACSESLAGLLDSLPPPAVAAAPASAAALTPSVSSGASGLLRGFGGGVAAAAAAAAAAAEAQALAMAAWEASRRANALFMLQALSTLPLDPSRASSYVTRLATFYTKHYGLLQPPTAAATATEAALQPPPPPPPPPLLQHPFPTDASPPPSAAAPGGTGAVSLDTPASGMTSSPPPQSALLVSETRLPMPPEPEREGPANGRPEGSAASRGIGESAAAVTSIISSSPSNDAAPSSSSSSSSLPLTPSHLQPQPPVAATTSVVMDGRPGEDVGSSSCIPTPPTSPLSLQQDQGPKDGGG</sequence>
<feature type="region of interest" description="Disordered" evidence="8">
    <location>
        <begin position="1"/>
        <end position="50"/>
    </location>
</feature>
<dbReference type="GO" id="GO:0042147">
    <property type="term" value="P:retrograde transport, endosome to Golgi"/>
    <property type="evidence" value="ECO:0007669"/>
    <property type="project" value="InterPro"/>
</dbReference>
<feature type="compositionally biased region" description="Low complexity" evidence="8">
    <location>
        <begin position="26"/>
        <end position="40"/>
    </location>
</feature>
<evidence type="ECO:0000313" key="11">
    <source>
        <dbReference type="EMBL" id="GIL65061.1"/>
    </source>
</evidence>
<feature type="non-terminal residue" evidence="11">
    <location>
        <position position="1"/>
    </location>
</feature>
<feature type="compositionally biased region" description="Low complexity" evidence="8">
    <location>
        <begin position="1336"/>
        <end position="1368"/>
    </location>
</feature>
<dbReference type="Pfam" id="PF07928">
    <property type="entry name" value="Vps54"/>
    <property type="match status" value="1"/>
</dbReference>
<evidence type="ECO:0000259" key="10">
    <source>
        <dbReference type="Pfam" id="PF10475"/>
    </source>
</evidence>
<comment type="similarity">
    <text evidence="2">Belongs to the VPS54 family.</text>
</comment>
<dbReference type="GO" id="GO:0006896">
    <property type="term" value="P:Golgi to vacuole transport"/>
    <property type="evidence" value="ECO:0007669"/>
    <property type="project" value="TreeGrafter"/>
</dbReference>
<comment type="subcellular location">
    <subcellularLocation>
        <location evidence="1">Golgi apparatus</location>
        <location evidence="1">trans-Golgi network</location>
    </subcellularLocation>
</comment>
<dbReference type="EMBL" id="BNCO01000072">
    <property type="protein sequence ID" value="GIL65061.1"/>
    <property type="molecule type" value="Genomic_DNA"/>
</dbReference>
<dbReference type="InterPro" id="IPR012501">
    <property type="entry name" value="Vps54_C"/>
</dbReference>
<evidence type="ECO:0000256" key="5">
    <source>
        <dbReference type="ARBA" id="ARBA00022927"/>
    </source>
</evidence>
<feature type="compositionally biased region" description="Low complexity" evidence="8">
    <location>
        <begin position="816"/>
        <end position="840"/>
    </location>
</feature>
<evidence type="ECO:0000256" key="3">
    <source>
        <dbReference type="ARBA" id="ARBA00017665"/>
    </source>
</evidence>
<evidence type="ECO:0000259" key="9">
    <source>
        <dbReference type="Pfam" id="PF07928"/>
    </source>
</evidence>
<feature type="compositionally biased region" description="Low complexity" evidence="8">
    <location>
        <begin position="1238"/>
        <end position="1247"/>
    </location>
</feature>
<dbReference type="InterPro" id="IPR019515">
    <property type="entry name" value="VPS54_N"/>
</dbReference>
<evidence type="ECO:0000256" key="8">
    <source>
        <dbReference type="SAM" id="MobiDB-lite"/>
    </source>
</evidence>
<keyword evidence="12" id="KW-1185">Reference proteome</keyword>
<dbReference type="InterPro" id="IPR039745">
    <property type="entry name" value="Vps54"/>
</dbReference>
<comment type="caution">
    <text evidence="11">The sequence shown here is derived from an EMBL/GenBank/DDBJ whole genome shotgun (WGS) entry which is preliminary data.</text>
</comment>
<feature type="compositionally biased region" description="Polar residues" evidence="8">
    <location>
        <begin position="207"/>
        <end position="217"/>
    </location>
</feature>
<feature type="compositionally biased region" description="Pro residues" evidence="8">
    <location>
        <begin position="806"/>
        <end position="815"/>
    </location>
</feature>
<dbReference type="GO" id="GO:0000938">
    <property type="term" value="C:GARP complex"/>
    <property type="evidence" value="ECO:0007669"/>
    <property type="project" value="InterPro"/>
</dbReference>
<evidence type="ECO:0000313" key="12">
    <source>
        <dbReference type="Proteomes" id="UP000747399"/>
    </source>
</evidence>
<name>A0A8J4BTI9_9CHLO</name>
<dbReference type="PANTHER" id="PTHR12965">
    <property type="entry name" value="VACUOLAR PROTEIN SORTING 54"/>
    <property type="match status" value="1"/>
</dbReference>
<evidence type="ECO:0000256" key="7">
    <source>
        <dbReference type="ARBA" id="ARBA00023054"/>
    </source>
</evidence>
<evidence type="ECO:0000256" key="1">
    <source>
        <dbReference type="ARBA" id="ARBA00004601"/>
    </source>
</evidence>
<dbReference type="GO" id="GO:0005829">
    <property type="term" value="C:cytosol"/>
    <property type="evidence" value="ECO:0007669"/>
    <property type="project" value="GOC"/>
</dbReference>
<evidence type="ECO:0000256" key="6">
    <source>
        <dbReference type="ARBA" id="ARBA00023034"/>
    </source>
</evidence>
<feature type="domain" description="Vacuolar protein sorting-associated protein 54 N-terminal" evidence="10">
    <location>
        <begin position="239"/>
        <end position="427"/>
    </location>
</feature>
<proteinExistence type="inferred from homology"/>
<reference evidence="11" key="1">
    <citation type="journal article" date="2021" name="Proc. Natl. Acad. Sci. U.S.A.">
        <title>Three genomes in the algal genus Volvox reveal the fate of a haploid sex-determining region after a transition to homothallism.</title>
        <authorList>
            <person name="Yamamoto K."/>
            <person name="Hamaji T."/>
            <person name="Kawai-Toyooka H."/>
            <person name="Matsuzaki R."/>
            <person name="Takahashi F."/>
            <person name="Nishimura Y."/>
            <person name="Kawachi M."/>
            <person name="Noguchi H."/>
            <person name="Minakuchi Y."/>
            <person name="Umen J.G."/>
            <person name="Toyoda A."/>
            <person name="Nozaki H."/>
        </authorList>
    </citation>
    <scope>NUCLEOTIDE SEQUENCE</scope>
    <source>
        <strain evidence="11">NIES-3780</strain>
    </source>
</reference>
<accession>A0A8J4BTI9</accession>
<feature type="compositionally biased region" description="Polar residues" evidence="8">
    <location>
        <begin position="1"/>
        <end position="14"/>
    </location>
</feature>
<feature type="region of interest" description="Disordered" evidence="8">
    <location>
        <begin position="1238"/>
        <end position="1419"/>
    </location>
</feature>
<gene>
    <name evidence="11" type="ORF">Vafri_18922</name>
</gene>
<keyword evidence="7" id="KW-0175">Coiled coil</keyword>
<evidence type="ECO:0000256" key="2">
    <source>
        <dbReference type="ARBA" id="ARBA00009150"/>
    </source>
</evidence>
<feature type="compositionally biased region" description="Pro residues" evidence="8">
    <location>
        <begin position="1248"/>
        <end position="1259"/>
    </location>
</feature>
<evidence type="ECO:0000256" key="4">
    <source>
        <dbReference type="ARBA" id="ARBA00022448"/>
    </source>
</evidence>
<dbReference type="Gene3D" id="6.10.250.860">
    <property type="match status" value="1"/>
</dbReference>
<organism evidence="11 12">
    <name type="scientific">Volvox africanus</name>
    <dbReference type="NCBI Taxonomy" id="51714"/>
    <lineage>
        <taxon>Eukaryota</taxon>
        <taxon>Viridiplantae</taxon>
        <taxon>Chlorophyta</taxon>
        <taxon>core chlorophytes</taxon>
        <taxon>Chlorophyceae</taxon>
        <taxon>CS clade</taxon>
        <taxon>Chlamydomonadales</taxon>
        <taxon>Volvocaceae</taxon>
        <taxon>Volvox</taxon>
    </lineage>
</organism>
<dbReference type="Proteomes" id="UP000747399">
    <property type="component" value="Unassembled WGS sequence"/>
</dbReference>
<feature type="region of interest" description="Disordered" evidence="8">
    <location>
        <begin position="802"/>
        <end position="846"/>
    </location>
</feature>
<feature type="domain" description="Vacuolar protein sorting-associated protein 54 C-terminal" evidence="9">
    <location>
        <begin position="946"/>
        <end position="1054"/>
    </location>
</feature>
<dbReference type="GO" id="GO:0015031">
    <property type="term" value="P:protein transport"/>
    <property type="evidence" value="ECO:0007669"/>
    <property type="project" value="UniProtKB-KW"/>
</dbReference>
<dbReference type="Pfam" id="PF10475">
    <property type="entry name" value="Vps54_N"/>
    <property type="match status" value="1"/>
</dbReference>